<dbReference type="Proteomes" id="UP001283341">
    <property type="component" value="Unassembled WGS sequence"/>
</dbReference>
<dbReference type="AlphaFoldDB" id="A0AAE0HW10"/>
<evidence type="ECO:0000313" key="2">
    <source>
        <dbReference type="EMBL" id="KAK3313905.1"/>
    </source>
</evidence>
<comment type="caution">
    <text evidence="2">The sequence shown here is derived from an EMBL/GenBank/DDBJ whole genome shotgun (WGS) entry which is preliminary data.</text>
</comment>
<sequence length="167" mass="18251">MSRRVSPCERLHCPVLVLLSAPTPAPHFHLTFPPAFHHPAPTADDCSNRQFVRAETAVSENTHLAPRHPLPQSKPPSAAKTAKIRIPDTKYLSGTFPRLAPGVNPLLPGVTPIPDFPSCGLLGAVICFCSELGLKPISTPFEPQRTRSRRALCISILPRLDSHRTHI</sequence>
<keyword evidence="3" id="KW-1185">Reference proteome</keyword>
<organism evidence="2 3">
    <name type="scientific">Apodospora peruviana</name>
    <dbReference type="NCBI Taxonomy" id="516989"/>
    <lineage>
        <taxon>Eukaryota</taxon>
        <taxon>Fungi</taxon>
        <taxon>Dikarya</taxon>
        <taxon>Ascomycota</taxon>
        <taxon>Pezizomycotina</taxon>
        <taxon>Sordariomycetes</taxon>
        <taxon>Sordariomycetidae</taxon>
        <taxon>Sordariales</taxon>
        <taxon>Lasiosphaeriaceae</taxon>
        <taxon>Apodospora</taxon>
    </lineage>
</organism>
<protein>
    <submittedName>
        <fullName evidence="2">Uncharacterized protein</fullName>
    </submittedName>
</protein>
<accession>A0AAE0HW10</accession>
<gene>
    <name evidence="2" type="ORF">B0H66DRAFT_366942</name>
</gene>
<reference evidence="2" key="2">
    <citation type="submission" date="2023-06" db="EMBL/GenBank/DDBJ databases">
        <authorList>
            <consortium name="Lawrence Berkeley National Laboratory"/>
            <person name="Haridas S."/>
            <person name="Hensen N."/>
            <person name="Bonometti L."/>
            <person name="Westerberg I."/>
            <person name="Brannstrom I.O."/>
            <person name="Guillou S."/>
            <person name="Cros-Aarteil S."/>
            <person name="Calhoun S."/>
            <person name="Kuo A."/>
            <person name="Mondo S."/>
            <person name="Pangilinan J."/>
            <person name="Riley R."/>
            <person name="Labutti K."/>
            <person name="Andreopoulos B."/>
            <person name="Lipzen A."/>
            <person name="Chen C."/>
            <person name="Yanf M."/>
            <person name="Daum C."/>
            <person name="Ng V."/>
            <person name="Clum A."/>
            <person name="Steindorff A."/>
            <person name="Ohm R."/>
            <person name="Martin F."/>
            <person name="Silar P."/>
            <person name="Natvig D."/>
            <person name="Lalanne C."/>
            <person name="Gautier V."/>
            <person name="Ament-Velasquez S.L."/>
            <person name="Kruys A."/>
            <person name="Hutchinson M.I."/>
            <person name="Powell A.J."/>
            <person name="Barry K."/>
            <person name="Miller A.N."/>
            <person name="Grigoriev I.V."/>
            <person name="Debuchy R."/>
            <person name="Gladieux P."/>
            <person name="Thoren M.H."/>
            <person name="Johannesson H."/>
        </authorList>
    </citation>
    <scope>NUCLEOTIDE SEQUENCE</scope>
    <source>
        <strain evidence="2">CBS 118394</strain>
    </source>
</reference>
<proteinExistence type="predicted"/>
<dbReference type="EMBL" id="JAUEDM010000007">
    <property type="protein sequence ID" value="KAK3313905.1"/>
    <property type="molecule type" value="Genomic_DNA"/>
</dbReference>
<evidence type="ECO:0000313" key="3">
    <source>
        <dbReference type="Proteomes" id="UP001283341"/>
    </source>
</evidence>
<evidence type="ECO:0000256" key="1">
    <source>
        <dbReference type="SAM" id="MobiDB-lite"/>
    </source>
</evidence>
<reference evidence="2" key="1">
    <citation type="journal article" date="2023" name="Mol. Phylogenet. Evol.">
        <title>Genome-scale phylogeny and comparative genomics of the fungal order Sordariales.</title>
        <authorList>
            <person name="Hensen N."/>
            <person name="Bonometti L."/>
            <person name="Westerberg I."/>
            <person name="Brannstrom I.O."/>
            <person name="Guillou S."/>
            <person name="Cros-Aarteil S."/>
            <person name="Calhoun S."/>
            <person name="Haridas S."/>
            <person name="Kuo A."/>
            <person name="Mondo S."/>
            <person name="Pangilinan J."/>
            <person name="Riley R."/>
            <person name="LaButti K."/>
            <person name="Andreopoulos B."/>
            <person name="Lipzen A."/>
            <person name="Chen C."/>
            <person name="Yan M."/>
            <person name="Daum C."/>
            <person name="Ng V."/>
            <person name="Clum A."/>
            <person name="Steindorff A."/>
            <person name="Ohm R.A."/>
            <person name="Martin F."/>
            <person name="Silar P."/>
            <person name="Natvig D.O."/>
            <person name="Lalanne C."/>
            <person name="Gautier V."/>
            <person name="Ament-Velasquez S.L."/>
            <person name="Kruys A."/>
            <person name="Hutchinson M.I."/>
            <person name="Powell A.J."/>
            <person name="Barry K."/>
            <person name="Miller A.N."/>
            <person name="Grigoriev I.V."/>
            <person name="Debuchy R."/>
            <person name="Gladieux P."/>
            <person name="Hiltunen Thoren M."/>
            <person name="Johannesson H."/>
        </authorList>
    </citation>
    <scope>NUCLEOTIDE SEQUENCE</scope>
    <source>
        <strain evidence="2">CBS 118394</strain>
    </source>
</reference>
<name>A0AAE0HW10_9PEZI</name>
<feature type="region of interest" description="Disordered" evidence="1">
    <location>
        <begin position="59"/>
        <end position="79"/>
    </location>
</feature>